<comment type="function">
    <text evidence="1">Is involved in the conjugation of reduced glutathione to a wide number of exogenous and endogenous hydrophobic electrophiles.</text>
</comment>
<accession>A0A6P6X4E3</accession>
<evidence type="ECO:0000313" key="3">
    <source>
        <dbReference type="Proteomes" id="UP001652660"/>
    </source>
</evidence>
<dbReference type="OrthoDB" id="4951845at2759"/>
<keyword evidence="1" id="KW-0963">Cytoplasm</keyword>
<reference evidence="3" key="1">
    <citation type="journal article" date="2025" name="Foods">
        <title>Unveiling the Microbial Signatures of Arabica Coffee Cherries: Insights into Ripeness Specific Diversity, Functional Traits, and Implications for Quality and Safety.</title>
        <authorList>
            <consortium name="RefSeq"/>
            <person name="Tenea G.N."/>
            <person name="Cifuentes V."/>
            <person name="Reyes P."/>
            <person name="Cevallos-Vallejos M."/>
        </authorList>
    </citation>
    <scope>NUCLEOTIDE SEQUENCE [LARGE SCALE GENOMIC DNA]</scope>
</reference>
<dbReference type="InterPro" id="IPR036282">
    <property type="entry name" value="Glutathione-S-Trfase_C_sf"/>
</dbReference>
<keyword evidence="1" id="KW-0808">Transferase</keyword>
<dbReference type="GO" id="GO:0006749">
    <property type="term" value="P:glutathione metabolic process"/>
    <property type="evidence" value="ECO:0007669"/>
    <property type="project" value="InterPro"/>
</dbReference>
<dbReference type="InterPro" id="IPR045074">
    <property type="entry name" value="GST_C_Tau"/>
</dbReference>
<protein>
    <recommendedName>
        <fullName evidence="1">Glutathione S-transferase</fullName>
        <ecNumber evidence="1">2.5.1.18</ecNumber>
    </recommendedName>
</protein>
<proteinExistence type="inferred from homology"/>
<dbReference type="PANTHER" id="PTHR11260:SF711">
    <property type="entry name" value="GLUTATHIONE S-TRANSFERASE U9"/>
    <property type="match status" value="1"/>
</dbReference>
<dbReference type="GeneID" id="113739310"/>
<dbReference type="SUPFAM" id="SSF47616">
    <property type="entry name" value="GST C-terminal domain-like"/>
    <property type="match status" value="1"/>
</dbReference>
<evidence type="ECO:0000256" key="1">
    <source>
        <dbReference type="RuleBase" id="RU369102"/>
    </source>
</evidence>
<dbReference type="EC" id="2.5.1.18" evidence="1"/>
<dbReference type="Proteomes" id="UP001652660">
    <property type="component" value="Chromosome 4c"/>
</dbReference>
<organism evidence="3 4">
    <name type="scientific">Coffea arabica</name>
    <name type="common">Arabian coffee</name>
    <dbReference type="NCBI Taxonomy" id="13443"/>
    <lineage>
        <taxon>Eukaryota</taxon>
        <taxon>Viridiplantae</taxon>
        <taxon>Streptophyta</taxon>
        <taxon>Embryophyta</taxon>
        <taxon>Tracheophyta</taxon>
        <taxon>Spermatophyta</taxon>
        <taxon>Magnoliopsida</taxon>
        <taxon>eudicotyledons</taxon>
        <taxon>Gunneridae</taxon>
        <taxon>Pentapetalae</taxon>
        <taxon>asterids</taxon>
        <taxon>lamiids</taxon>
        <taxon>Gentianales</taxon>
        <taxon>Rubiaceae</taxon>
        <taxon>Ixoroideae</taxon>
        <taxon>Gardenieae complex</taxon>
        <taxon>Bertiereae - Coffeeae clade</taxon>
        <taxon>Coffeeae</taxon>
        <taxon>Coffea</taxon>
    </lineage>
</organism>
<sequence>MAEEEYLDEAWPTGPQLLPKEPYLRAKVRFGVAYISQVFIYFIGFLLSGRNVHHYLVLVQTLQTVSKLYEPNNEGQEKIVEEVHEKLKILEDGVKKFYFPEGSPVHIDAEKLGILDIMVFATFGGYKAQEQVLGVKIIDAEQTPLIFSWLQAPNEVSVIKESAVPHDHLVGLRQFLTQSAGSQ</sequence>
<dbReference type="Gene3D" id="1.20.1050.10">
    <property type="match status" value="1"/>
</dbReference>
<dbReference type="AlphaFoldDB" id="A0A6P6X4E3"/>
<dbReference type="RefSeq" id="XP_027122339.2">
    <property type="nucleotide sequence ID" value="XM_027266538.2"/>
</dbReference>
<keyword evidence="2" id="KW-1133">Transmembrane helix</keyword>
<comment type="subcellular location">
    <subcellularLocation>
        <location evidence="1">Cytoplasm</location>
        <location evidence="1">Cytosol</location>
    </subcellularLocation>
</comment>
<gene>
    <name evidence="4" type="primary">LOC113739310</name>
</gene>
<keyword evidence="2" id="KW-0472">Membrane</keyword>
<comment type="similarity">
    <text evidence="1">Belongs to the GST superfamily.</text>
</comment>
<dbReference type="GO" id="GO:0005829">
    <property type="term" value="C:cytosol"/>
    <property type="evidence" value="ECO:0007669"/>
    <property type="project" value="UniProtKB-SubCell"/>
</dbReference>
<evidence type="ECO:0000256" key="2">
    <source>
        <dbReference type="SAM" id="Phobius"/>
    </source>
</evidence>
<reference evidence="4" key="2">
    <citation type="submission" date="2025-08" db="UniProtKB">
        <authorList>
            <consortium name="RefSeq"/>
        </authorList>
    </citation>
    <scope>IDENTIFICATION</scope>
    <source>
        <tissue evidence="4">Leaves</tissue>
    </source>
</reference>
<dbReference type="InterPro" id="IPR045073">
    <property type="entry name" value="Omega/Tau-like"/>
</dbReference>
<keyword evidence="3" id="KW-1185">Reference proteome</keyword>
<name>A0A6P6X4E3_COFAR</name>
<evidence type="ECO:0000313" key="4">
    <source>
        <dbReference type="RefSeq" id="XP_027122339.2"/>
    </source>
</evidence>
<feature type="transmembrane region" description="Helical" evidence="2">
    <location>
        <begin position="28"/>
        <end position="47"/>
    </location>
</feature>
<dbReference type="GO" id="GO:0004364">
    <property type="term" value="F:glutathione transferase activity"/>
    <property type="evidence" value="ECO:0007669"/>
    <property type="project" value="UniProtKB-UniRule"/>
</dbReference>
<dbReference type="PANTHER" id="PTHR11260">
    <property type="entry name" value="GLUTATHIONE S-TRANSFERASE, GST, SUPERFAMILY, GST DOMAIN CONTAINING"/>
    <property type="match status" value="1"/>
</dbReference>
<dbReference type="CDD" id="cd03185">
    <property type="entry name" value="GST_C_Tau"/>
    <property type="match status" value="1"/>
</dbReference>
<comment type="catalytic activity">
    <reaction evidence="1">
        <text>RX + glutathione = an S-substituted glutathione + a halide anion + H(+)</text>
        <dbReference type="Rhea" id="RHEA:16437"/>
        <dbReference type="ChEBI" id="CHEBI:15378"/>
        <dbReference type="ChEBI" id="CHEBI:16042"/>
        <dbReference type="ChEBI" id="CHEBI:17792"/>
        <dbReference type="ChEBI" id="CHEBI:57925"/>
        <dbReference type="ChEBI" id="CHEBI:90779"/>
        <dbReference type="EC" id="2.5.1.18"/>
    </reaction>
</comment>
<keyword evidence="2" id="KW-0812">Transmembrane</keyword>